<dbReference type="RefSeq" id="WP_086392600.1">
    <property type="nucleotide sequence ID" value="NZ_NFEH01000122.1"/>
</dbReference>
<dbReference type="AlphaFoldDB" id="A0A9X6JLK4"/>
<dbReference type="EMBL" id="NFEH01000122">
    <property type="protein sequence ID" value="OTZ67537.1"/>
    <property type="molecule type" value="Genomic_DNA"/>
</dbReference>
<reference evidence="3 4" key="1">
    <citation type="submission" date="2016-10" db="EMBL/GenBank/DDBJ databases">
        <title>Comparative genomics of Bacillus thuringiensis reveals a path to pathogens against multiple invertebrate hosts.</title>
        <authorList>
            <person name="Zheng J."/>
            <person name="Gao Q."/>
            <person name="Liu H."/>
            <person name="Peng D."/>
            <person name="Ruan L."/>
            <person name="Sun M."/>
        </authorList>
    </citation>
    <scope>NUCLEOTIDE SEQUENCE [LARGE SCALE GENOMIC DNA]</scope>
    <source>
        <strain evidence="3">BGSC 4W1</strain>
    </source>
</reference>
<feature type="coiled-coil region" evidence="1">
    <location>
        <begin position="135"/>
        <end position="169"/>
    </location>
</feature>
<accession>A0A9X6JLK4</accession>
<evidence type="ECO:0000256" key="1">
    <source>
        <dbReference type="SAM" id="Coils"/>
    </source>
</evidence>
<keyword evidence="2" id="KW-1133">Transmembrane helix</keyword>
<keyword evidence="2" id="KW-0472">Membrane</keyword>
<evidence type="ECO:0000313" key="4">
    <source>
        <dbReference type="Proteomes" id="UP000195087"/>
    </source>
</evidence>
<feature type="transmembrane region" description="Helical" evidence="2">
    <location>
        <begin position="12"/>
        <end position="36"/>
    </location>
</feature>
<feature type="transmembrane region" description="Helical" evidence="2">
    <location>
        <begin position="48"/>
        <end position="69"/>
    </location>
</feature>
<evidence type="ECO:0000313" key="3">
    <source>
        <dbReference type="EMBL" id="OTZ67537.1"/>
    </source>
</evidence>
<comment type="caution">
    <text evidence="3">The sequence shown here is derived from an EMBL/GenBank/DDBJ whole genome shotgun (WGS) entry which is preliminary data.</text>
</comment>
<gene>
    <name evidence="3" type="ORF">BK769_29390</name>
</gene>
<organism evidence="3 4">
    <name type="scientific">Bacillus thuringiensis serovar kumamotoensis</name>
    <dbReference type="NCBI Taxonomy" id="132267"/>
    <lineage>
        <taxon>Bacteria</taxon>
        <taxon>Bacillati</taxon>
        <taxon>Bacillota</taxon>
        <taxon>Bacilli</taxon>
        <taxon>Bacillales</taxon>
        <taxon>Bacillaceae</taxon>
        <taxon>Bacillus</taxon>
        <taxon>Bacillus cereus group</taxon>
    </lineage>
</organism>
<name>A0A9X6JLK4_BACUK</name>
<keyword evidence="2" id="KW-0812">Transmembrane</keyword>
<keyword evidence="1" id="KW-0175">Coiled coil</keyword>
<proteinExistence type="predicted"/>
<dbReference type="Proteomes" id="UP000195087">
    <property type="component" value="Unassembled WGS sequence"/>
</dbReference>
<evidence type="ECO:0000256" key="2">
    <source>
        <dbReference type="SAM" id="Phobius"/>
    </source>
</evidence>
<sequence length="179" mass="20092">MSELEKSNFIQKVIMGNGIIILLLLLMGMIAIFVTGYTTNGKVLIDQISFASSLASILLAIMAMVYAFFQAKESSQQSLQVNSSLEKIDGKIIELVTIKDEISSLRSILEEQSEWINNSTEELENIVIDFKGTTEKNPKENKDELQRKIEDIEAKLNKIQENKKKTEGLINPLLLGENI</sequence>
<protein>
    <submittedName>
        <fullName evidence="3">Uncharacterized protein</fullName>
    </submittedName>
</protein>